<evidence type="ECO:0000256" key="6">
    <source>
        <dbReference type="ARBA" id="ARBA00022840"/>
    </source>
</evidence>
<sequence length="215" mass="24882">MPFIVVEGVNGAGKTVASSKLAEALGNAQIVKTPMPGFLEELKEYFVRNQENIVARVTFFDAATKHTCDLIRDMLCRDPNRFVIADRYWYSTMASHLAYDRVFNGSKSRDEIIEIMNISKKYFIRPDLVILIDVDPEERRRRIALRKDGRDDAWHTENADERLFVAFKEEYEKVFDDLRKDGTKILKVNNTRTEIDQTAEIIRKATGIMLKRNTA</sequence>
<dbReference type="InterPro" id="IPR027417">
    <property type="entry name" value="P-loop_NTPase"/>
</dbReference>
<dbReference type="GO" id="GO:0005524">
    <property type="term" value="F:ATP binding"/>
    <property type="evidence" value="ECO:0007669"/>
    <property type="project" value="UniProtKB-UniRule"/>
</dbReference>
<dbReference type="GO" id="GO:0005737">
    <property type="term" value="C:cytoplasm"/>
    <property type="evidence" value="ECO:0007669"/>
    <property type="project" value="TreeGrafter"/>
</dbReference>
<accession>C7DHB9</accession>
<evidence type="ECO:0000259" key="9">
    <source>
        <dbReference type="Pfam" id="PF02223"/>
    </source>
</evidence>
<gene>
    <name evidence="8" type="primary">tmk</name>
    <name evidence="10" type="ORF">UNLARM2_0465</name>
</gene>
<evidence type="ECO:0000256" key="5">
    <source>
        <dbReference type="ARBA" id="ARBA00022777"/>
    </source>
</evidence>
<dbReference type="AlphaFoldDB" id="C7DHB9"/>
<dbReference type="GO" id="GO:0004550">
    <property type="term" value="F:nucleoside diphosphate kinase activity"/>
    <property type="evidence" value="ECO:0007669"/>
    <property type="project" value="TreeGrafter"/>
</dbReference>
<dbReference type="Pfam" id="PF02223">
    <property type="entry name" value="Thymidylate_kin"/>
    <property type="match status" value="1"/>
</dbReference>
<dbReference type="PANTHER" id="PTHR10344">
    <property type="entry name" value="THYMIDYLATE KINASE"/>
    <property type="match status" value="1"/>
</dbReference>
<keyword evidence="2 8" id="KW-0808">Transferase</keyword>
<comment type="similarity">
    <text evidence="1 8">Belongs to the thymidylate kinase family.</text>
</comment>
<keyword evidence="6 8" id="KW-0067">ATP-binding</keyword>
<evidence type="ECO:0000256" key="8">
    <source>
        <dbReference type="HAMAP-Rule" id="MF_00165"/>
    </source>
</evidence>
<comment type="catalytic activity">
    <reaction evidence="7 8">
        <text>dTMP + ATP = dTDP + ADP</text>
        <dbReference type="Rhea" id="RHEA:13517"/>
        <dbReference type="ChEBI" id="CHEBI:30616"/>
        <dbReference type="ChEBI" id="CHEBI:58369"/>
        <dbReference type="ChEBI" id="CHEBI:63528"/>
        <dbReference type="ChEBI" id="CHEBI:456216"/>
        <dbReference type="EC" id="2.7.4.9"/>
    </reaction>
</comment>
<dbReference type="PANTHER" id="PTHR10344:SF4">
    <property type="entry name" value="UMP-CMP KINASE 2, MITOCHONDRIAL"/>
    <property type="match status" value="1"/>
</dbReference>
<dbReference type="Proteomes" id="UP000332487">
    <property type="component" value="Unassembled WGS sequence"/>
</dbReference>
<evidence type="ECO:0000313" key="10">
    <source>
        <dbReference type="EMBL" id="EET90021.1"/>
    </source>
</evidence>
<comment type="caution">
    <text evidence="8">Lacks conserved residue(s) required for the propagation of feature annotation.</text>
</comment>
<dbReference type="InterPro" id="IPR039430">
    <property type="entry name" value="Thymidylate_kin-like_dom"/>
</dbReference>
<evidence type="ECO:0000256" key="7">
    <source>
        <dbReference type="ARBA" id="ARBA00048743"/>
    </source>
</evidence>
<evidence type="ECO:0000256" key="4">
    <source>
        <dbReference type="ARBA" id="ARBA00022741"/>
    </source>
</evidence>
<reference evidence="10 11" key="2">
    <citation type="journal article" date="2010" name="Proc. Natl. Acad. Sci. U.S.A.">
        <title>Enigmatic, ultrasmall, uncultivated Archaea.</title>
        <authorList>
            <person name="Baker B.J."/>
            <person name="Comolli L.R."/>
            <person name="Dick G.J."/>
            <person name="Hauser L.J."/>
            <person name="Hyatt D."/>
            <person name="Dill B.D."/>
            <person name="Land M.L."/>
            <person name="Verberkmoes N.C."/>
            <person name="Hettich R.L."/>
            <person name="Banfield J.F."/>
        </authorList>
    </citation>
    <scope>NUCLEOTIDE SEQUENCE [LARGE SCALE GENOMIC DNA]</scope>
    <source>
        <strain evidence="10">ARMAN-2</strain>
    </source>
</reference>
<evidence type="ECO:0000313" key="11">
    <source>
        <dbReference type="Proteomes" id="UP000332487"/>
    </source>
</evidence>
<dbReference type="InterPro" id="IPR018094">
    <property type="entry name" value="Thymidylate_kinase"/>
</dbReference>
<dbReference type="Gene3D" id="3.40.50.300">
    <property type="entry name" value="P-loop containing nucleotide triphosphate hydrolases"/>
    <property type="match status" value="1"/>
</dbReference>
<keyword evidence="3 8" id="KW-0545">Nucleotide biosynthesis</keyword>
<evidence type="ECO:0000256" key="1">
    <source>
        <dbReference type="ARBA" id="ARBA00009776"/>
    </source>
</evidence>
<evidence type="ECO:0000256" key="2">
    <source>
        <dbReference type="ARBA" id="ARBA00022679"/>
    </source>
</evidence>
<name>C7DHB9_MICA2</name>
<dbReference type="GO" id="GO:0006227">
    <property type="term" value="P:dUDP biosynthetic process"/>
    <property type="evidence" value="ECO:0007669"/>
    <property type="project" value="TreeGrafter"/>
</dbReference>
<keyword evidence="11" id="KW-1185">Reference proteome</keyword>
<feature type="domain" description="Thymidylate kinase-like" evidence="9">
    <location>
        <begin position="6"/>
        <end position="191"/>
    </location>
</feature>
<dbReference type="HAMAP" id="MF_00165">
    <property type="entry name" value="Thymidylate_kinase"/>
    <property type="match status" value="1"/>
</dbReference>
<keyword evidence="4 8" id="KW-0547">Nucleotide-binding</keyword>
<dbReference type="GO" id="GO:0006235">
    <property type="term" value="P:dTTP biosynthetic process"/>
    <property type="evidence" value="ECO:0007669"/>
    <property type="project" value="UniProtKB-UniRule"/>
</dbReference>
<dbReference type="GO" id="GO:0004798">
    <property type="term" value="F:dTMP kinase activity"/>
    <property type="evidence" value="ECO:0007669"/>
    <property type="project" value="UniProtKB-UniRule"/>
</dbReference>
<dbReference type="GO" id="GO:0006233">
    <property type="term" value="P:dTDP biosynthetic process"/>
    <property type="evidence" value="ECO:0007669"/>
    <property type="project" value="InterPro"/>
</dbReference>
<reference evidence="10 11" key="1">
    <citation type="journal article" date="2009" name="Genome Biol.">
        <title>Community-wide analysis of microbial genome sequence signatures.</title>
        <authorList>
            <person name="Dick G.J."/>
            <person name="Andersson A.F."/>
            <person name="Baker B.J."/>
            <person name="Simmons S.L."/>
            <person name="Thomas B.C."/>
            <person name="Yelton A.P."/>
            <person name="Banfield J.F."/>
        </authorList>
    </citation>
    <scope>NUCLEOTIDE SEQUENCE [LARGE SCALE GENOMIC DNA]</scope>
    <source>
        <strain evidence="10">ARMAN-2</strain>
    </source>
</reference>
<dbReference type="EMBL" id="GG697240">
    <property type="protein sequence ID" value="EET90021.1"/>
    <property type="molecule type" value="Genomic_DNA"/>
</dbReference>
<dbReference type="EC" id="2.7.4.9" evidence="8"/>
<evidence type="ECO:0000256" key="3">
    <source>
        <dbReference type="ARBA" id="ARBA00022727"/>
    </source>
</evidence>
<protein>
    <recommendedName>
        <fullName evidence="8">Probable thymidylate kinase</fullName>
        <ecNumber evidence="8">2.7.4.9</ecNumber>
    </recommendedName>
    <alternativeName>
        <fullName evidence="8">dTMP kinase</fullName>
    </alternativeName>
</protein>
<keyword evidence="5 8" id="KW-0418">Kinase</keyword>
<proteinExistence type="inferred from homology"/>
<dbReference type="SUPFAM" id="SSF52540">
    <property type="entry name" value="P-loop containing nucleoside triphosphate hydrolases"/>
    <property type="match status" value="1"/>
</dbReference>
<organism evidence="10 11">
    <name type="scientific">Candidatus Micrarchaeum acidiphilum ARMAN-2</name>
    <dbReference type="NCBI Taxonomy" id="425595"/>
    <lineage>
        <taxon>Archaea</taxon>
        <taxon>Candidatus Micrarchaeota</taxon>
        <taxon>Candidatus Micrarchaeia</taxon>
        <taxon>Candidatus Micrarchaeales</taxon>
        <taxon>Candidatus Micrarchaeaceae</taxon>
        <taxon>Candidatus Micrarchaeum</taxon>
    </lineage>
</organism>